<name>A0A292YPW6_9BACL</name>
<dbReference type="NCBIfam" id="TIGR03506">
    <property type="entry name" value="FlgEFG_subfam"/>
    <property type="match status" value="2"/>
</dbReference>
<dbReference type="InterPro" id="IPR053967">
    <property type="entry name" value="LlgE_F_G-like_D1"/>
</dbReference>
<comment type="function">
    <text evidence="4">A flexible structure which links the flagellar filament to the drive apparatus in the basal body.</text>
</comment>
<dbReference type="AlphaFoldDB" id="A0A292YPW6"/>
<dbReference type="SUPFAM" id="SSF117143">
    <property type="entry name" value="Flagellar hook protein flgE"/>
    <property type="match status" value="1"/>
</dbReference>
<sequence>MLRAMYSGISGMRGFQVKLDVIGNNIANVNTFGFKAGRATFKDILSQNVGGAAAPSTATAGIGGINPKQIGLGSAISSIDTIHTQGSTQTTNVPTDLMINGEGFFAVRDGSGNEFYTRAGNFYLDAGLNVNANGYNGLQRVLVNANGLKVQGLTVDNNTGALVGAATNIYIPADAQTYDIDEKGLVSYIPAAGGARVYVGQIQVVKFSNPSGLLKAGSNLYSVSPNSGAVPALADNYAGNKGRGTIIIGALEMSNVELTNEFTEMIVAQRGFQANSRIITTSDEVLQEVVNLKR</sequence>
<evidence type="ECO:0000256" key="2">
    <source>
        <dbReference type="ARBA" id="ARBA00009677"/>
    </source>
</evidence>
<dbReference type="GO" id="GO:0071978">
    <property type="term" value="P:bacterial-type flagellum-dependent swarming motility"/>
    <property type="evidence" value="ECO:0007669"/>
    <property type="project" value="TreeGrafter"/>
</dbReference>
<evidence type="ECO:0000256" key="4">
    <source>
        <dbReference type="RuleBase" id="RU362116"/>
    </source>
</evidence>
<proteinExistence type="inferred from homology"/>
<gene>
    <name evidence="8" type="ORF">EFBL_2157</name>
</gene>
<accession>A0A292YPW6</accession>
<keyword evidence="8" id="KW-0282">Flagellum</keyword>
<evidence type="ECO:0000313" key="9">
    <source>
        <dbReference type="Proteomes" id="UP000217785"/>
    </source>
</evidence>
<keyword evidence="9" id="KW-1185">Reference proteome</keyword>
<protein>
    <recommendedName>
        <fullName evidence="4">Flagellar hook protein FlgE</fullName>
    </recommendedName>
</protein>
<evidence type="ECO:0000259" key="6">
    <source>
        <dbReference type="Pfam" id="PF06429"/>
    </source>
</evidence>
<organism evidence="8 9">
    <name type="scientific">Effusibacillus lacus</name>
    <dbReference type="NCBI Taxonomy" id="1348429"/>
    <lineage>
        <taxon>Bacteria</taxon>
        <taxon>Bacillati</taxon>
        <taxon>Bacillota</taxon>
        <taxon>Bacilli</taxon>
        <taxon>Bacillales</taxon>
        <taxon>Alicyclobacillaceae</taxon>
        <taxon>Effusibacillus</taxon>
    </lineage>
</organism>
<comment type="caution">
    <text evidence="8">The sequence shown here is derived from an EMBL/GenBank/DDBJ whole genome shotgun (WGS) entry which is preliminary data.</text>
</comment>
<dbReference type="GO" id="GO:0009425">
    <property type="term" value="C:bacterial-type flagellum basal body"/>
    <property type="evidence" value="ECO:0007669"/>
    <property type="project" value="UniProtKB-SubCell"/>
</dbReference>
<evidence type="ECO:0000259" key="5">
    <source>
        <dbReference type="Pfam" id="PF00460"/>
    </source>
</evidence>
<keyword evidence="8" id="KW-0969">Cilium</keyword>
<dbReference type="OrthoDB" id="9804559at2"/>
<dbReference type="GO" id="GO:0005829">
    <property type="term" value="C:cytosol"/>
    <property type="evidence" value="ECO:0007669"/>
    <property type="project" value="TreeGrafter"/>
</dbReference>
<keyword evidence="3 4" id="KW-0975">Bacterial flagellum</keyword>
<reference evidence="9" key="1">
    <citation type="submission" date="2017-07" db="EMBL/GenBank/DDBJ databases">
        <title>Draft genome sequence of Effusibacillus lacus strain skLN1.</title>
        <authorList>
            <person name="Watanabe M."/>
            <person name="Kojima H."/>
            <person name="Fukui M."/>
        </authorList>
    </citation>
    <scope>NUCLEOTIDE SEQUENCE [LARGE SCALE GENOMIC DNA]</scope>
    <source>
        <strain evidence="9">skLN1</strain>
    </source>
</reference>
<dbReference type="Pfam" id="PF06429">
    <property type="entry name" value="Flg_bbr_C"/>
    <property type="match status" value="1"/>
</dbReference>
<evidence type="ECO:0000259" key="7">
    <source>
        <dbReference type="Pfam" id="PF22692"/>
    </source>
</evidence>
<dbReference type="EMBL" id="BDUF01000059">
    <property type="protein sequence ID" value="GAX90530.1"/>
    <property type="molecule type" value="Genomic_DNA"/>
</dbReference>
<comment type="subcellular location">
    <subcellularLocation>
        <location evidence="1 4">Bacterial flagellum basal body</location>
    </subcellularLocation>
</comment>
<dbReference type="GO" id="GO:0009424">
    <property type="term" value="C:bacterial-type flagellum hook"/>
    <property type="evidence" value="ECO:0007669"/>
    <property type="project" value="TreeGrafter"/>
</dbReference>
<feature type="domain" description="Flagellar hook protein FlgE/F/G-like D1" evidence="7">
    <location>
        <begin position="98"/>
        <end position="188"/>
    </location>
</feature>
<dbReference type="Proteomes" id="UP000217785">
    <property type="component" value="Unassembled WGS sequence"/>
</dbReference>
<dbReference type="Pfam" id="PF00460">
    <property type="entry name" value="Flg_bb_rod"/>
    <property type="match status" value="1"/>
</dbReference>
<dbReference type="Pfam" id="PF22692">
    <property type="entry name" value="LlgE_F_G_D1"/>
    <property type="match status" value="1"/>
</dbReference>
<comment type="similarity">
    <text evidence="2 4">Belongs to the flagella basal body rod proteins family.</text>
</comment>
<dbReference type="InterPro" id="IPR001444">
    <property type="entry name" value="Flag_bb_rod_N"/>
</dbReference>
<feature type="domain" description="Flagellar basal-body/hook protein C-terminal" evidence="6">
    <location>
        <begin position="249"/>
        <end position="292"/>
    </location>
</feature>
<keyword evidence="8" id="KW-0966">Cell projection</keyword>
<dbReference type="InterPro" id="IPR020013">
    <property type="entry name" value="Flagellar_FlgE/F/G"/>
</dbReference>
<evidence type="ECO:0000256" key="3">
    <source>
        <dbReference type="ARBA" id="ARBA00023143"/>
    </source>
</evidence>
<evidence type="ECO:0000256" key="1">
    <source>
        <dbReference type="ARBA" id="ARBA00004117"/>
    </source>
</evidence>
<dbReference type="PANTHER" id="PTHR30435">
    <property type="entry name" value="FLAGELLAR PROTEIN"/>
    <property type="match status" value="1"/>
</dbReference>
<dbReference type="InterPro" id="IPR010930">
    <property type="entry name" value="Flg_bb/hook_C_dom"/>
</dbReference>
<evidence type="ECO:0000313" key="8">
    <source>
        <dbReference type="EMBL" id="GAX90530.1"/>
    </source>
</evidence>
<dbReference type="PANTHER" id="PTHR30435:SF1">
    <property type="entry name" value="FLAGELLAR HOOK PROTEIN FLGE"/>
    <property type="match status" value="1"/>
</dbReference>
<feature type="domain" description="Flagellar basal body rod protein N-terminal" evidence="5">
    <location>
        <begin position="5"/>
        <end position="35"/>
    </location>
</feature>
<dbReference type="InterPro" id="IPR037925">
    <property type="entry name" value="FlgE/F/G-like"/>
</dbReference>
<dbReference type="RefSeq" id="WP_096182257.1">
    <property type="nucleotide sequence ID" value="NZ_BDUF01000059.1"/>
</dbReference>